<dbReference type="EMBL" id="GL883079">
    <property type="protein sequence ID" value="EGF90299.1"/>
    <property type="molecule type" value="Genomic_DNA"/>
</dbReference>
<dbReference type="eggNOG" id="COG1309">
    <property type="taxonomic scope" value="Bacteria"/>
</dbReference>
<evidence type="ECO:0000259" key="5">
    <source>
        <dbReference type="PROSITE" id="PS50977"/>
    </source>
</evidence>
<dbReference type="Gene3D" id="1.10.10.60">
    <property type="entry name" value="Homeodomain-like"/>
    <property type="match status" value="1"/>
</dbReference>
<dbReference type="HOGENOM" id="CLU_069356_28_2_5"/>
<dbReference type="InterPro" id="IPR009057">
    <property type="entry name" value="Homeodomain-like_sf"/>
</dbReference>
<evidence type="ECO:0000313" key="6">
    <source>
        <dbReference type="EMBL" id="EGF90299.1"/>
    </source>
</evidence>
<dbReference type="InterPro" id="IPR001647">
    <property type="entry name" value="HTH_TetR"/>
</dbReference>
<dbReference type="PROSITE" id="PS50977">
    <property type="entry name" value="HTH_TETR_2"/>
    <property type="match status" value="1"/>
</dbReference>
<dbReference type="Gene3D" id="1.10.357.10">
    <property type="entry name" value="Tetracycline Repressor, domain 2"/>
    <property type="match status" value="1"/>
</dbReference>
<evidence type="ECO:0000256" key="3">
    <source>
        <dbReference type="ARBA" id="ARBA00023163"/>
    </source>
</evidence>
<keyword evidence="3" id="KW-0804">Transcription</keyword>
<evidence type="ECO:0000256" key="2">
    <source>
        <dbReference type="ARBA" id="ARBA00023125"/>
    </source>
</evidence>
<evidence type="ECO:0000256" key="1">
    <source>
        <dbReference type="ARBA" id="ARBA00023015"/>
    </source>
</evidence>
<dbReference type="PANTHER" id="PTHR47506:SF7">
    <property type="entry name" value="TRANSCRIPTIONAL REGULATORY PROTEIN"/>
    <property type="match status" value="1"/>
</dbReference>
<keyword evidence="1" id="KW-0805">Transcription regulation</keyword>
<organism evidence="6 7">
    <name type="scientific">Asticcacaulis biprosthecium C19</name>
    <dbReference type="NCBI Taxonomy" id="715226"/>
    <lineage>
        <taxon>Bacteria</taxon>
        <taxon>Pseudomonadati</taxon>
        <taxon>Pseudomonadota</taxon>
        <taxon>Alphaproteobacteria</taxon>
        <taxon>Caulobacterales</taxon>
        <taxon>Caulobacteraceae</taxon>
        <taxon>Asticcacaulis</taxon>
    </lineage>
</organism>
<dbReference type="Pfam" id="PF00440">
    <property type="entry name" value="TetR_N"/>
    <property type="match status" value="1"/>
</dbReference>
<keyword evidence="7" id="KW-1185">Reference proteome</keyword>
<keyword evidence="2 4" id="KW-0238">DNA-binding</keyword>
<gene>
    <name evidence="6" type="ORF">ABI_33170</name>
</gene>
<dbReference type="Proteomes" id="UP000006512">
    <property type="component" value="Unassembled WGS sequence"/>
</dbReference>
<proteinExistence type="predicted"/>
<dbReference type="SUPFAM" id="SSF48498">
    <property type="entry name" value="Tetracyclin repressor-like, C-terminal domain"/>
    <property type="match status" value="1"/>
</dbReference>
<dbReference type="AlphaFoldDB" id="F4QQ12"/>
<dbReference type="OrthoDB" id="9798857at2"/>
<dbReference type="PANTHER" id="PTHR47506">
    <property type="entry name" value="TRANSCRIPTIONAL REGULATORY PROTEIN"/>
    <property type="match status" value="1"/>
</dbReference>
<feature type="domain" description="HTH tetR-type" evidence="5">
    <location>
        <begin position="9"/>
        <end position="69"/>
    </location>
</feature>
<accession>F4QQ12</accession>
<dbReference type="RefSeq" id="WP_006274099.1">
    <property type="nucleotide sequence ID" value="NZ_GL883079.1"/>
</dbReference>
<sequence>MKTSRATVERNRERLLQTASAQVRKRGIEGLKVADLMRECGLTHGGFGTYFDSKEDLVAQACAATLQRQSERIGRAVATGSFQAELLGLFERYLSQQNRDHPEGACLFPSLAGDMPRQPQSVRAIFTTGLKDYLAGMQALLGGDEAEAMTVMSTLVGAMVLSRAVDDVAYSDRLLEAVQERLTEVHAADGSPS</sequence>
<protein>
    <submittedName>
        <fullName evidence="6">Bacterial regulatory protein, tetR family protein</fullName>
    </submittedName>
</protein>
<dbReference type="STRING" id="715226.ABI_33170"/>
<reference evidence="7" key="1">
    <citation type="submission" date="2011-03" db="EMBL/GenBank/DDBJ databases">
        <title>Draft genome sequence of Brevundimonas diminuta.</title>
        <authorList>
            <person name="Brown P.J.B."/>
            <person name="Buechlein A."/>
            <person name="Hemmerich C."/>
            <person name="Brun Y.V."/>
        </authorList>
    </citation>
    <scope>NUCLEOTIDE SEQUENCE [LARGE SCALE GENOMIC DNA]</scope>
    <source>
        <strain evidence="7">C19</strain>
    </source>
</reference>
<dbReference type="SUPFAM" id="SSF46689">
    <property type="entry name" value="Homeodomain-like"/>
    <property type="match status" value="1"/>
</dbReference>
<name>F4QQ12_9CAUL</name>
<dbReference type="GO" id="GO:0003677">
    <property type="term" value="F:DNA binding"/>
    <property type="evidence" value="ECO:0007669"/>
    <property type="project" value="UniProtKB-UniRule"/>
</dbReference>
<evidence type="ECO:0000256" key="4">
    <source>
        <dbReference type="PROSITE-ProRule" id="PRU00335"/>
    </source>
</evidence>
<feature type="DNA-binding region" description="H-T-H motif" evidence="4">
    <location>
        <begin position="32"/>
        <end position="51"/>
    </location>
</feature>
<dbReference type="InterPro" id="IPR036271">
    <property type="entry name" value="Tet_transcr_reg_TetR-rel_C_sf"/>
</dbReference>
<evidence type="ECO:0000313" key="7">
    <source>
        <dbReference type="Proteomes" id="UP000006512"/>
    </source>
</evidence>